<comment type="caution">
    <text evidence="4">The sequence shown here is derived from an EMBL/GenBank/DDBJ whole genome shotgun (WGS) entry which is preliminary data.</text>
</comment>
<name>A0A7C8RGA7_ORBOL</name>
<evidence type="ECO:0000313" key="5">
    <source>
        <dbReference type="Proteomes" id="UP000474640"/>
    </source>
</evidence>
<evidence type="ECO:0000256" key="1">
    <source>
        <dbReference type="SAM" id="MobiDB-lite"/>
    </source>
</evidence>
<reference evidence="4 5" key="1">
    <citation type="submission" date="2020-01" db="EMBL/GenBank/DDBJ databases">
        <authorList>
            <person name="Palmer J.M."/>
        </authorList>
    </citation>
    <scope>NUCLEOTIDE SEQUENCE [LARGE SCALE GENOMIC DNA]</scope>
    <source>
        <strain evidence="4 5">TWF970</strain>
    </source>
</reference>
<gene>
    <name evidence="4" type="ORF">TWF970_005794</name>
</gene>
<feature type="region of interest" description="Disordered" evidence="1">
    <location>
        <begin position="360"/>
        <end position="395"/>
    </location>
</feature>
<evidence type="ECO:0000256" key="2">
    <source>
        <dbReference type="SAM" id="SignalP"/>
    </source>
</evidence>
<dbReference type="OrthoDB" id="5331891at2759"/>
<evidence type="ECO:0000313" key="4">
    <source>
        <dbReference type="EMBL" id="KAF3288737.1"/>
    </source>
</evidence>
<dbReference type="PANTHER" id="PTHR35186:SF4">
    <property type="entry name" value="PRION-INHIBITION AND PROPAGATION HELO DOMAIN-CONTAINING PROTEIN"/>
    <property type="match status" value="1"/>
</dbReference>
<evidence type="ECO:0000259" key="3">
    <source>
        <dbReference type="Pfam" id="PF24476"/>
    </source>
</evidence>
<dbReference type="PANTHER" id="PTHR35186">
    <property type="entry name" value="ANK_REP_REGION DOMAIN-CONTAINING PROTEIN"/>
    <property type="match status" value="1"/>
</dbReference>
<dbReference type="InterPro" id="IPR056002">
    <property type="entry name" value="DUF7580"/>
</dbReference>
<organism evidence="4 5">
    <name type="scientific">Orbilia oligospora</name>
    <name type="common">Nematode-trapping fungus</name>
    <name type="synonym">Arthrobotrys oligospora</name>
    <dbReference type="NCBI Taxonomy" id="2813651"/>
    <lineage>
        <taxon>Eukaryota</taxon>
        <taxon>Fungi</taxon>
        <taxon>Dikarya</taxon>
        <taxon>Ascomycota</taxon>
        <taxon>Pezizomycotina</taxon>
        <taxon>Orbiliomycetes</taxon>
        <taxon>Orbiliales</taxon>
        <taxon>Orbiliaceae</taxon>
        <taxon>Orbilia</taxon>
    </lineage>
</organism>
<feature type="region of interest" description="Disordered" evidence="1">
    <location>
        <begin position="412"/>
        <end position="431"/>
    </location>
</feature>
<feature type="signal peptide" evidence="2">
    <location>
        <begin position="1"/>
        <end position="23"/>
    </location>
</feature>
<dbReference type="AlphaFoldDB" id="A0A7C8RGA7"/>
<proteinExistence type="predicted"/>
<feature type="compositionally biased region" description="Low complexity" evidence="1">
    <location>
        <begin position="380"/>
        <end position="394"/>
    </location>
</feature>
<accession>A0A7C8RGA7</accession>
<sequence length="715" mass="80553">MSGVKLIGLLLGAIALIEPIGKGLKSVSGVMKSSDSFQEYMLSTSLEYHCHAQAFKIESRRIFGAFLTESEIDDLFGEEGNSNPRWQDQAWRDSIKAYLGTFYDGISTAMQLVSRALSVLNENIVQLKNLNELPRPGDKGRYGGSTASSGQESVSMKIKSKLEIRKEDIKKYFDDLIRYNLLYQGSVNRFVEEQKWNAKATTAIMKAEKRCRHLTKSAGDVPWNSVSQVIDDLHETSRRLSFALQKAAVCSCHAFHLRLEMFSSTNLSTPWPPTRGAPCFGNRDPRYQTINFNLIVLGSFDPQQRTNCHRSRVSWDTVGYPLDRLSLRIEVKPHATPNLRLGRTPFKSLPKNFIKENPIKDTSSAQKKPIIRTENGATEPPATTTTPLKAPTPKSKLKKTVALAHNSLRTVVPSSDKRKRKPVAVLEDPRKEPELSTAMDYEVAVDVPVKPEEISDMCAWLKQTRLASSILDQESHPGVLSGESSVQYLVHEENSVDVSPEIKGENHMRNYGSLLEYLLSSRNTLLIPQRMELAHTLAISLLRLHSSSWIRRSWSSKDVMLFLPSDASAAERRWSPYVSAAFNDLRDIQEIAQAENQDEPGYKLSYVVSLGIIFLEIGLSRSLRGEQEDTFNGDPHFDAYMRACGEVKIHSVSGLMGPTYDRVVETCIKWMDSDELDDKAVQQKFYEDVVLGLEKCIQVANSSQKRREKKKRSRS</sequence>
<dbReference type="EMBL" id="JAABOJ010000003">
    <property type="protein sequence ID" value="KAF3288737.1"/>
    <property type="molecule type" value="Genomic_DNA"/>
</dbReference>
<feature type="domain" description="DUF7580" evidence="3">
    <location>
        <begin position="452"/>
        <end position="695"/>
    </location>
</feature>
<dbReference type="Proteomes" id="UP000474640">
    <property type="component" value="Unassembled WGS sequence"/>
</dbReference>
<dbReference type="Pfam" id="PF24476">
    <property type="entry name" value="DUF7580"/>
    <property type="match status" value="1"/>
</dbReference>
<protein>
    <recommendedName>
        <fullName evidence="3">DUF7580 domain-containing protein</fullName>
    </recommendedName>
</protein>
<keyword evidence="2" id="KW-0732">Signal</keyword>
<feature type="chain" id="PRO_5028860439" description="DUF7580 domain-containing protein" evidence="2">
    <location>
        <begin position="24"/>
        <end position="715"/>
    </location>
</feature>